<keyword evidence="5" id="KW-1185">Reference proteome</keyword>
<keyword evidence="1" id="KW-0539">Nucleus</keyword>
<reference evidence="4" key="2">
    <citation type="submission" date="2025-09" db="UniProtKB">
        <authorList>
            <consortium name="Ensembl"/>
        </authorList>
    </citation>
    <scope>IDENTIFICATION</scope>
</reference>
<accession>A0A8C4DEA0</accession>
<evidence type="ECO:0000259" key="3">
    <source>
        <dbReference type="PROSITE" id="PS50118"/>
    </source>
</evidence>
<proteinExistence type="predicted"/>
<sequence length="177" mass="20299">MSICFIYFVIPNISCFILFLVGMCFLESGKCLEISVLSFCMSFCCKTCLSYSRFLRESFSTTASKLISPQTSPPDLMQMQSGRDKNGYIKRPMNAFMVWSHIHRCALRKACPGASMTDTSVQLGCEWSKLSKEQKRPYYEVAHKLKCMHTQQFPGTDDYSAKYYTVSYYCVSYGNIH</sequence>
<dbReference type="InterPro" id="IPR009071">
    <property type="entry name" value="HMG_box_dom"/>
</dbReference>
<organism evidence="4 5">
    <name type="scientific">Dicentrarchus labrax</name>
    <name type="common">European seabass</name>
    <name type="synonym">Morone labrax</name>
    <dbReference type="NCBI Taxonomy" id="13489"/>
    <lineage>
        <taxon>Eukaryota</taxon>
        <taxon>Metazoa</taxon>
        <taxon>Chordata</taxon>
        <taxon>Craniata</taxon>
        <taxon>Vertebrata</taxon>
        <taxon>Euteleostomi</taxon>
        <taxon>Actinopterygii</taxon>
        <taxon>Neopterygii</taxon>
        <taxon>Teleostei</taxon>
        <taxon>Neoteleostei</taxon>
        <taxon>Acanthomorphata</taxon>
        <taxon>Eupercaria</taxon>
        <taxon>Moronidae</taxon>
        <taxon>Dicentrarchus</taxon>
    </lineage>
</organism>
<keyword evidence="2" id="KW-1133">Transmembrane helix</keyword>
<protein>
    <recommendedName>
        <fullName evidence="3">HMG box domain-containing protein</fullName>
    </recommendedName>
</protein>
<dbReference type="AlphaFoldDB" id="A0A8C4DEA0"/>
<feature type="transmembrane region" description="Helical" evidence="2">
    <location>
        <begin position="6"/>
        <end position="26"/>
    </location>
</feature>
<dbReference type="PANTHER" id="PTHR47279:SF1">
    <property type="entry name" value="TRANSCRIPTION FACTOR SOX-30"/>
    <property type="match status" value="1"/>
</dbReference>
<dbReference type="GO" id="GO:0000981">
    <property type="term" value="F:DNA-binding transcription factor activity, RNA polymerase II-specific"/>
    <property type="evidence" value="ECO:0007669"/>
    <property type="project" value="TreeGrafter"/>
</dbReference>
<dbReference type="InterPro" id="IPR036910">
    <property type="entry name" value="HMG_box_dom_sf"/>
</dbReference>
<evidence type="ECO:0000313" key="5">
    <source>
        <dbReference type="Proteomes" id="UP000694389"/>
    </source>
</evidence>
<dbReference type="Gene3D" id="1.10.30.10">
    <property type="entry name" value="High mobility group box domain"/>
    <property type="match status" value="1"/>
</dbReference>
<keyword evidence="2" id="KW-0472">Membrane</keyword>
<dbReference type="GeneTree" id="ENSGT00940000161042"/>
<dbReference type="Ensembl" id="ENSDLAT00005001536.2">
    <property type="protein sequence ID" value="ENSDLAP00005001465.2"/>
    <property type="gene ID" value="ENSDLAG00005000723.2"/>
</dbReference>
<dbReference type="InterPro" id="IPR052856">
    <property type="entry name" value="SOX30_TF"/>
</dbReference>
<feature type="domain" description="HMG box" evidence="3">
    <location>
        <begin position="89"/>
        <end position="157"/>
    </location>
</feature>
<keyword evidence="1" id="KW-0238">DNA-binding</keyword>
<dbReference type="PANTHER" id="PTHR47279">
    <property type="entry name" value="TRANSCRIPTION FACTOR SOX-30"/>
    <property type="match status" value="1"/>
</dbReference>
<evidence type="ECO:0000256" key="1">
    <source>
        <dbReference type="PROSITE-ProRule" id="PRU00267"/>
    </source>
</evidence>
<dbReference type="Pfam" id="PF00505">
    <property type="entry name" value="HMG_box"/>
    <property type="match status" value="1"/>
</dbReference>
<dbReference type="SUPFAM" id="SSF47095">
    <property type="entry name" value="HMG-box"/>
    <property type="match status" value="1"/>
</dbReference>
<dbReference type="SMART" id="SM00398">
    <property type="entry name" value="HMG"/>
    <property type="match status" value="1"/>
</dbReference>
<evidence type="ECO:0000256" key="2">
    <source>
        <dbReference type="SAM" id="Phobius"/>
    </source>
</evidence>
<evidence type="ECO:0000313" key="4">
    <source>
        <dbReference type="Ensembl" id="ENSDLAP00005001465.2"/>
    </source>
</evidence>
<name>A0A8C4DEA0_DICLA</name>
<dbReference type="GO" id="GO:0005634">
    <property type="term" value="C:nucleus"/>
    <property type="evidence" value="ECO:0007669"/>
    <property type="project" value="UniProtKB-UniRule"/>
</dbReference>
<dbReference type="GO" id="GO:1990837">
    <property type="term" value="F:sequence-specific double-stranded DNA binding"/>
    <property type="evidence" value="ECO:0007669"/>
    <property type="project" value="TreeGrafter"/>
</dbReference>
<dbReference type="PROSITE" id="PS50118">
    <property type="entry name" value="HMG_BOX_2"/>
    <property type="match status" value="1"/>
</dbReference>
<reference evidence="4" key="1">
    <citation type="submission" date="2025-08" db="UniProtKB">
        <authorList>
            <consortium name="Ensembl"/>
        </authorList>
    </citation>
    <scope>IDENTIFICATION</scope>
</reference>
<keyword evidence="2" id="KW-0812">Transmembrane</keyword>
<feature type="DNA-binding region" description="HMG box" evidence="1">
    <location>
        <begin position="89"/>
        <end position="157"/>
    </location>
</feature>
<dbReference type="Proteomes" id="UP000694389">
    <property type="component" value="Unassembled WGS sequence"/>
</dbReference>